<feature type="chain" id="PRO_5024957543" evidence="1">
    <location>
        <begin position="24"/>
        <end position="188"/>
    </location>
</feature>
<evidence type="ECO:0000313" key="2">
    <source>
        <dbReference type="EMBL" id="MUP40403.1"/>
    </source>
</evidence>
<dbReference type="AlphaFoldDB" id="A0A646QCM5"/>
<feature type="signal peptide" evidence="1">
    <location>
        <begin position="1"/>
        <end position="23"/>
    </location>
</feature>
<proteinExistence type="predicted"/>
<dbReference type="EMBL" id="GHBY01000226">
    <property type="protein sequence ID" value="MUP40403.1"/>
    <property type="molecule type" value="Transcribed_RNA"/>
</dbReference>
<evidence type="ECO:0000256" key="1">
    <source>
        <dbReference type="SAM" id="SignalP"/>
    </source>
</evidence>
<keyword evidence="1" id="KW-0732">Signal</keyword>
<dbReference type="Gene3D" id="2.20.20.160">
    <property type="match status" value="1"/>
</dbReference>
<sequence>MLFANAYLLPLIVTLVLIKSAHLLSLSHLIEKNDFESQQEVSKRDIRICRPNSVCGVLNKVEGEERINLFCNCGGDQMCPINWDSQDGHSITRAGMLYKFCEEAPSLTLCNSSEDAFTSTLDKDPNTDKILKVSLVFHCTCPDDHDYELSFQVVGANLAVKKFSCENNKNIDNEQLQQLPHLLKRNLS</sequence>
<accession>A0A646QCM5</accession>
<protein>
    <submittedName>
        <fullName evidence="2">SLPTX11</fullName>
    </submittedName>
</protein>
<name>A0A646QCM5_9MYRI</name>
<reference evidence="2" key="1">
    <citation type="submission" date="2018-11" db="EMBL/GenBank/DDBJ databases">
        <title>Venom-gland transcriptomics and venom proteomics of the Florida green centipede (Hemiscolopendra marginata) reveal sex-based variation in a centipede venom.</title>
        <authorList>
            <person name="Nystrom G.S."/>
            <person name="Ward M.J."/>
            <person name="Ellsworth S.A."/>
            <person name="Rokyta D.R."/>
        </authorList>
    </citation>
    <scope>NUCLEOTIDE SEQUENCE</scope>
    <source>
        <tissue evidence="2">Venom gland</tissue>
    </source>
</reference>
<organism evidence="2">
    <name type="scientific">Hemiscolopendra marginata</name>
    <dbReference type="NCBI Taxonomy" id="943146"/>
    <lineage>
        <taxon>Eukaryota</taxon>
        <taxon>Metazoa</taxon>
        <taxon>Ecdysozoa</taxon>
        <taxon>Arthropoda</taxon>
        <taxon>Myriapoda</taxon>
        <taxon>Chilopoda</taxon>
        <taxon>Pleurostigmophora</taxon>
        <taxon>Scolopendromorpha</taxon>
        <taxon>Scolopendridae</taxon>
        <taxon>Hemiscolopendra</taxon>
    </lineage>
</organism>